<reference evidence="1 2" key="1">
    <citation type="journal article" date="2017" name="Genome Announc.">
        <title>Draft Genome Sequence of Romboutsia maritimum sp. nov. Strain CCRI-22766(T), Isolated from Coastal Estuarine Mud.</title>
        <authorList>
            <person name="Maheux A.F."/>
            <person name="Boudreau D.K."/>
            <person name="Berube E."/>
            <person name="Boissinot M."/>
            <person name="Raymond F."/>
            <person name="Brodeur S."/>
            <person name="Corbeil J."/>
            <person name="Brightwell G."/>
            <person name="Broda D."/>
            <person name="Omar R.F."/>
            <person name="Bergeron M.G."/>
        </authorList>
    </citation>
    <scope>NUCLEOTIDE SEQUENCE [LARGE SCALE GENOMIC DNA]</scope>
    <source>
        <strain evidence="1 2">CCRI-22766</strain>
    </source>
</reference>
<dbReference type="PANTHER" id="PTHR38733:SF1">
    <property type="entry name" value="TYPE IV METHYL-DIRECTED RESTRICTION ENZYME ECOKMCRBC"/>
    <property type="match status" value="1"/>
</dbReference>
<protein>
    <recommendedName>
        <fullName evidence="3">Restriction endonuclease</fullName>
    </recommendedName>
</protein>
<gene>
    <name evidence="1" type="ORF">CHF27_013235</name>
</gene>
<evidence type="ECO:0000313" key="1">
    <source>
        <dbReference type="EMBL" id="RDY22475.1"/>
    </source>
</evidence>
<dbReference type="EMBL" id="NOJZ02000050">
    <property type="protein sequence ID" value="RDY22475.1"/>
    <property type="molecule type" value="Genomic_DNA"/>
</dbReference>
<dbReference type="PANTHER" id="PTHR38733">
    <property type="entry name" value="PROTEIN MCRC"/>
    <property type="match status" value="1"/>
</dbReference>
<dbReference type="AlphaFoldDB" id="A0A371IPR7"/>
<sequence length="410" mass="47819">MSIKVIEHEFIKISKFTDIKKKVISREDAEILHNLEIEKNLSMFKWGKNKVSPQQWIGVISLKNTSLEILPKIADSCNEQELMTSLIFMINTVYGLNIKHSIKSKSSLLQNGFFELLINIFLDELNLQLNQGLHKEYKKNTSNLNCIKGFIVFNKHLHKNLFNKNKFYCKYSTLTDDYLLNQIIKTTLVHISRFNISNKTKSKVKVQLDRLENISVINDAASFIDKLSFNRNNDRFKNSIHYCELFLNNIGSSLNSGSCKINSFLIDMNKLFEQFIYKSYKKIYKHNVIYQNQNNYLLTNCSKPQIHKINLKPDIMIKKASSQVIIIDTKWKVLNKFVNSSDIYQMNGYITGISNVEDIILLFPKNVNNDKIIDDFFVKNNSSNKIKIRTINLLEVGTYKFYSDLQDIIK</sequence>
<comment type="caution">
    <text evidence="1">The sequence shown here is derived from an EMBL/GenBank/DDBJ whole genome shotgun (WGS) entry which is preliminary data.</text>
</comment>
<name>A0A371IPR7_9FIRM</name>
<evidence type="ECO:0000313" key="2">
    <source>
        <dbReference type="Proteomes" id="UP000243494"/>
    </source>
</evidence>
<organism evidence="1 2">
    <name type="scientific">Romboutsia maritimum</name>
    <dbReference type="NCBI Taxonomy" id="2020948"/>
    <lineage>
        <taxon>Bacteria</taxon>
        <taxon>Bacillati</taxon>
        <taxon>Bacillota</taxon>
        <taxon>Clostridia</taxon>
        <taxon>Peptostreptococcales</taxon>
        <taxon>Peptostreptococcaceae</taxon>
        <taxon>Romboutsia</taxon>
    </lineage>
</organism>
<dbReference type="Proteomes" id="UP000243494">
    <property type="component" value="Unassembled WGS sequence"/>
</dbReference>
<evidence type="ECO:0008006" key="3">
    <source>
        <dbReference type="Google" id="ProtNLM"/>
    </source>
</evidence>
<accession>A0A371IPR7</accession>
<dbReference type="Pfam" id="PF10117">
    <property type="entry name" value="McrBC"/>
    <property type="match status" value="1"/>
</dbReference>
<proteinExistence type="predicted"/>
<keyword evidence="2" id="KW-1185">Reference proteome</keyword>
<dbReference type="OrthoDB" id="9786961at2"/>
<dbReference type="InterPro" id="IPR019292">
    <property type="entry name" value="McrC"/>
</dbReference>
<dbReference type="RefSeq" id="WP_095406510.1">
    <property type="nucleotide sequence ID" value="NZ_NOJZ02000050.1"/>
</dbReference>